<protein>
    <submittedName>
        <fullName evidence="1">Uncharacterized protein</fullName>
    </submittedName>
</protein>
<gene>
    <name evidence="1" type="ORF">LVJ82_04665</name>
</gene>
<proteinExistence type="predicted"/>
<dbReference type="RefSeq" id="WP_058355825.1">
    <property type="nucleotide sequence ID" value="NZ_CABKVG010000008.1"/>
</dbReference>
<name>A0ABY4E456_9NEIS</name>
<evidence type="ECO:0000313" key="1">
    <source>
        <dbReference type="EMBL" id="UOO90284.1"/>
    </source>
</evidence>
<sequence>MEILSTENKLQALQTFHRLQGKAIAELAERSYFYNRHAELIAALNVFAHENHAQIAIEPLMNWPAPWLHLIVDIEDMATVGRKLKRFFDELPLGITSTSQSLSHFVYQGSLHTPEKPLQLTVQIDGR</sequence>
<reference evidence="1 2" key="1">
    <citation type="journal article" date="2022" name="Res Sq">
        <title>Evolution of multicellular longitudinally dividing oral cavity symbionts (Neisseriaceae).</title>
        <authorList>
            <person name="Nyongesa S."/>
            <person name="Weber P."/>
            <person name="Bernet E."/>
            <person name="Pullido F."/>
            <person name="Nieckarz M."/>
            <person name="Delaby M."/>
            <person name="Nieves C."/>
            <person name="Viehboeck T."/>
            <person name="Krause N."/>
            <person name="Rivera-Millot A."/>
            <person name="Nakamura A."/>
            <person name="Vischer N."/>
            <person name="VanNieuwenhze M."/>
            <person name="Brun Y."/>
            <person name="Cava F."/>
            <person name="Bulgheresi S."/>
            <person name="Veyrier F."/>
        </authorList>
    </citation>
    <scope>NUCLEOTIDE SEQUENCE [LARGE SCALE GENOMIC DNA]</scope>
    <source>
        <strain evidence="1 2">SN4</strain>
    </source>
</reference>
<evidence type="ECO:0000313" key="2">
    <source>
        <dbReference type="Proteomes" id="UP000832011"/>
    </source>
</evidence>
<dbReference type="Proteomes" id="UP000832011">
    <property type="component" value="Chromosome"/>
</dbReference>
<keyword evidence="2" id="KW-1185">Reference proteome</keyword>
<dbReference type="EMBL" id="CP091511">
    <property type="protein sequence ID" value="UOO90284.1"/>
    <property type="molecule type" value="Genomic_DNA"/>
</dbReference>
<accession>A0ABY4E456</accession>
<organism evidence="1 2">
    <name type="scientific">Vitreoscilla massiliensis</name>
    <dbReference type="NCBI Taxonomy" id="1689272"/>
    <lineage>
        <taxon>Bacteria</taxon>
        <taxon>Pseudomonadati</taxon>
        <taxon>Pseudomonadota</taxon>
        <taxon>Betaproteobacteria</taxon>
        <taxon>Neisseriales</taxon>
        <taxon>Neisseriaceae</taxon>
        <taxon>Vitreoscilla</taxon>
    </lineage>
</organism>